<organism evidence="1 2">
    <name type="scientific">Clostridium autoethanogenum DSM 10061</name>
    <dbReference type="NCBI Taxonomy" id="1341692"/>
    <lineage>
        <taxon>Bacteria</taxon>
        <taxon>Bacillati</taxon>
        <taxon>Bacillota</taxon>
        <taxon>Clostridia</taxon>
        <taxon>Eubacteriales</taxon>
        <taxon>Clostridiaceae</taxon>
        <taxon>Clostridium</taxon>
    </lineage>
</organism>
<name>A0ABM5NYU6_9CLOT</name>
<dbReference type="GO" id="GO:0003677">
    <property type="term" value="F:DNA binding"/>
    <property type="evidence" value="ECO:0007669"/>
    <property type="project" value="UniProtKB-KW"/>
</dbReference>
<accession>A0ABM5NYU6</accession>
<dbReference type="EMBL" id="CP006763">
    <property type="protein sequence ID" value="AGY77764.1"/>
    <property type="molecule type" value="Genomic_DNA"/>
</dbReference>
<keyword evidence="2" id="KW-1185">Reference proteome</keyword>
<keyword evidence="1" id="KW-0238">DNA-binding</keyword>
<reference evidence="2" key="1">
    <citation type="journal article" date="2014" name="Biotechnol. Biofuels">
        <title>Comparison of single-molecule sequencing and hybrid approaches for finishing the genome of Clostridium autoethanogenum and analysis of CRISPR systems in industrial relevant Clostridia.</title>
        <authorList>
            <person name="Brown S.D."/>
            <person name="Nagaraju S."/>
            <person name="Utturkar S."/>
            <person name="De Tissera S."/>
            <person name="Segovia S."/>
            <person name="Mitchell W."/>
            <person name="Land M.L."/>
            <person name="Dassanayake A."/>
            <person name="Kopke M."/>
        </authorList>
    </citation>
    <scope>NUCLEOTIDE SEQUENCE [LARGE SCALE GENOMIC DNA]</scope>
    <source>
        <strain evidence="2">DSM 10061</strain>
    </source>
</reference>
<dbReference type="Proteomes" id="UP000017590">
    <property type="component" value="Chromosome"/>
</dbReference>
<proteinExistence type="predicted"/>
<gene>
    <name evidence="1" type="ORF">CAETHG_3561</name>
</gene>
<sequence>MDREEIIKIIQDNTMESSEVIEYLGISKQRLSSLNSSGKLIPVKKGIYLRQDVEFRREEQRDLREKYYKKQDK</sequence>
<dbReference type="RefSeq" id="WP_023163236.1">
    <property type="nucleotide sequence ID" value="NC_022592.1"/>
</dbReference>
<evidence type="ECO:0000313" key="1">
    <source>
        <dbReference type="EMBL" id="AGY77764.1"/>
    </source>
</evidence>
<protein>
    <submittedName>
        <fullName evidence="1">DNA-binding protein</fullName>
    </submittedName>
</protein>
<evidence type="ECO:0000313" key="2">
    <source>
        <dbReference type="Proteomes" id="UP000017590"/>
    </source>
</evidence>